<keyword evidence="3 5" id="KW-1133">Transmembrane helix</keyword>
<evidence type="ECO:0000256" key="3">
    <source>
        <dbReference type="ARBA" id="ARBA00022989"/>
    </source>
</evidence>
<evidence type="ECO:0000259" key="6">
    <source>
        <dbReference type="Pfam" id="PF04116"/>
    </source>
</evidence>
<keyword evidence="8" id="KW-1185">Reference proteome</keyword>
<evidence type="ECO:0000313" key="8">
    <source>
        <dbReference type="Proteomes" id="UP000263993"/>
    </source>
</evidence>
<comment type="caution">
    <text evidence="7">The sequence shown here is derived from an EMBL/GenBank/DDBJ whole genome shotgun (WGS) entry which is preliminary data.</text>
</comment>
<accession>A0A371BCS2</accession>
<dbReference type="EMBL" id="QRGO01000001">
    <property type="protein sequence ID" value="RDV05141.1"/>
    <property type="molecule type" value="Genomic_DNA"/>
</dbReference>
<name>A0A371BCS2_9BRAD</name>
<evidence type="ECO:0000256" key="2">
    <source>
        <dbReference type="ARBA" id="ARBA00022692"/>
    </source>
</evidence>
<dbReference type="Pfam" id="PF04116">
    <property type="entry name" value="FA_hydroxylase"/>
    <property type="match status" value="1"/>
</dbReference>
<comment type="subcellular location">
    <subcellularLocation>
        <location evidence="1">Membrane</location>
    </subcellularLocation>
</comment>
<proteinExistence type="predicted"/>
<keyword evidence="4 5" id="KW-0472">Membrane</keyword>
<dbReference type="GO" id="GO:0016491">
    <property type="term" value="F:oxidoreductase activity"/>
    <property type="evidence" value="ECO:0007669"/>
    <property type="project" value="InterPro"/>
</dbReference>
<feature type="domain" description="Fatty acid hydroxylase" evidence="6">
    <location>
        <begin position="129"/>
        <end position="263"/>
    </location>
</feature>
<dbReference type="GO" id="GO:0005506">
    <property type="term" value="F:iron ion binding"/>
    <property type="evidence" value="ECO:0007669"/>
    <property type="project" value="InterPro"/>
</dbReference>
<evidence type="ECO:0000256" key="1">
    <source>
        <dbReference type="ARBA" id="ARBA00004370"/>
    </source>
</evidence>
<feature type="transmembrane region" description="Helical" evidence="5">
    <location>
        <begin position="123"/>
        <end position="143"/>
    </location>
</feature>
<feature type="transmembrane region" description="Helical" evidence="5">
    <location>
        <begin position="20"/>
        <end position="38"/>
    </location>
</feature>
<dbReference type="InterPro" id="IPR050307">
    <property type="entry name" value="Sterol_Desaturase_Related"/>
</dbReference>
<feature type="transmembrane region" description="Helical" evidence="5">
    <location>
        <begin position="91"/>
        <end position="111"/>
    </location>
</feature>
<dbReference type="GO" id="GO:0016020">
    <property type="term" value="C:membrane"/>
    <property type="evidence" value="ECO:0007669"/>
    <property type="project" value="UniProtKB-SubCell"/>
</dbReference>
<keyword evidence="2 5" id="KW-0812">Transmembrane</keyword>
<sequence length="298" mass="34009">MSDSTLPAAASSRLRNTISWLAWPGLLAISIAIMAYGFTVAMPALFFNIAYLLLALCLYGLEQVMPHERVWNENDGQTFANIAHTLTSKGVVQAAVVFSTVIGISSYVTPAAEPGYGIWPRSWPMWSQVLLAIAVAEFGLYWGHRLAHEWPWLWRFHAVHHSVTRLWIVNTGRFHFVDSFKSIALGMVILLALGAPMEVLIWLSAITAFIGILTHCNIDMKFGPLSWWFNTPELHRWHHSKDLREGNKNYSENIMLWDHVFGTFYNARDYRPPVDIGIQEEMPPGFLQQLAWPFRRRS</sequence>
<dbReference type="AlphaFoldDB" id="A0A371BCS2"/>
<reference evidence="8" key="1">
    <citation type="submission" date="2018-08" db="EMBL/GenBank/DDBJ databases">
        <authorList>
            <person name="Kim S.-J."/>
            <person name="Jung G.-Y."/>
        </authorList>
    </citation>
    <scope>NUCLEOTIDE SEQUENCE [LARGE SCALE GENOMIC DNA]</scope>
    <source>
        <strain evidence="8">GY_H</strain>
    </source>
</reference>
<protein>
    <submittedName>
        <fullName evidence="7">Sterol desaturase family protein</fullName>
    </submittedName>
</protein>
<feature type="transmembrane region" description="Helical" evidence="5">
    <location>
        <begin position="44"/>
        <end position="61"/>
    </location>
</feature>
<dbReference type="PANTHER" id="PTHR11863">
    <property type="entry name" value="STEROL DESATURASE"/>
    <property type="match status" value="1"/>
</dbReference>
<gene>
    <name evidence="7" type="ORF">DXH78_11540</name>
</gene>
<dbReference type="InterPro" id="IPR006694">
    <property type="entry name" value="Fatty_acid_hydroxylase"/>
</dbReference>
<evidence type="ECO:0000256" key="4">
    <source>
        <dbReference type="ARBA" id="ARBA00023136"/>
    </source>
</evidence>
<evidence type="ECO:0000313" key="7">
    <source>
        <dbReference type="EMBL" id="RDV05141.1"/>
    </source>
</evidence>
<dbReference type="GO" id="GO:0008610">
    <property type="term" value="P:lipid biosynthetic process"/>
    <property type="evidence" value="ECO:0007669"/>
    <property type="project" value="InterPro"/>
</dbReference>
<evidence type="ECO:0000256" key="5">
    <source>
        <dbReference type="SAM" id="Phobius"/>
    </source>
</evidence>
<dbReference type="OrthoDB" id="9770329at2"/>
<dbReference type="Proteomes" id="UP000263993">
    <property type="component" value="Unassembled WGS sequence"/>
</dbReference>
<dbReference type="RefSeq" id="WP_115517168.1">
    <property type="nucleotide sequence ID" value="NZ_QRGO01000001.1"/>
</dbReference>
<organism evidence="7 8">
    <name type="scientific">Undibacter mobilis</name>
    <dbReference type="NCBI Taxonomy" id="2292256"/>
    <lineage>
        <taxon>Bacteria</taxon>
        <taxon>Pseudomonadati</taxon>
        <taxon>Pseudomonadota</taxon>
        <taxon>Alphaproteobacteria</taxon>
        <taxon>Hyphomicrobiales</taxon>
        <taxon>Nitrobacteraceae</taxon>
        <taxon>Undibacter</taxon>
    </lineage>
</organism>